<feature type="domain" description="HD/PDEase" evidence="2">
    <location>
        <begin position="280"/>
        <end position="382"/>
    </location>
</feature>
<dbReference type="Proteomes" id="UP000294225">
    <property type="component" value="Unassembled WGS sequence"/>
</dbReference>
<dbReference type="Gene3D" id="1.10.3210.10">
    <property type="entry name" value="Hypothetical protein af1432"/>
    <property type="match status" value="2"/>
</dbReference>
<organism evidence="3 4">
    <name type="scientific">Kribbella speibonae</name>
    <dbReference type="NCBI Taxonomy" id="1572660"/>
    <lineage>
        <taxon>Bacteria</taxon>
        <taxon>Bacillati</taxon>
        <taxon>Actinomycetota</taxon>
        <taxon>Actinomycetes</taxon>
        <taxon>Propionibacteriales</taxon>
        <taxon>Kribbellaceae</taxon>
        <taxon>Kribbella</taxon>
    </lineage>
</organism>
<evidence type="ECO:0000256" key="1">
    <source>
        <dbReference type="SAM" id="MobiDB-lite"/>
    </source>
</evidence>
<dbReference type="EMBL" id="SJKC01000001">
    <property type="protein sequence ID" value="TCC40568.1"/>
    <property type="molecule type" value="Genomic_DNA"/>
</dbReference>
<dbReference type="PANTHER" id="PTHR46246">
    <property type="entry name" value="GUANOSINE-3',5'-BIS(DIPHOSPHATE) 3'-PYROPHOSPHOHYDROLASE MESH1"/>
    <property type="match status" value="1"/>
</dbReference>
<sequence>MPGSTRTTSRRSRSSRRPKPSCDAETSVASSRSVRSSATSQFRSTFPTGTTTGGTCLVDNAIFPGWGDWDAARTVLRDQLSEELVDQLGAAFDAAVVWHQDQTRPAGEPYWQHLLQVLQILALHLDIKDVDLLRAGLLHDVVEDTAGTRADLVARFGEGTAGLVDAVTIPEVRSGESKGDVRAAYLAKLARAPRDVLLLKLSDRYSNVQRLHTHPRVVKQRSYYAETVERFVPLAAVDERLDRLFKHWADAYSYLTGPVDSVETAAKLAAALHREQVDKSGEPYVDHVRGAAAIARANGARTDQEMAALLHDTVEDTACTLAQLRDLGVPDPVVDMVDALTRRPGEPHDDYLMRLTRTPDAVLVKRADIEHNSSPSRQSRLDPATQARLREKYAHAVQVLDEATPNHG</sequence>
<dbReference type="GO" id="GO:0008893">
    <property type="term" value="F:guanosine-3',5'-bis(diphosphate) 3'-diphosphatase activity"/>
    <property type="evidence" value="ECO:0007669"/>
    <property type="project" value="TreeGrafter"/>
</dbReference>
<comment type="caution">
    <text evidence="3">The sequence shown here is derived from an EMBL/GenBank/DDBJ whole genome shotgun (WGS) entry which is preliminary data.</text>
</comment>
<reference evidence="3 4" key="1">
    <citation type="submission" date="2019-02" db="EMBL/GenBank/DDBJ databases">
        <title>Kribbella capetownensis sp. nov. and Kribbella speibonae sp. nov., isolated from soil.</title>
        <authorList>
            <person name="Curtis S.M."/>
            <person name="Norton I."/>
            <person name="Everest G.J."/>
            <person name="Meyers P.R."/>
        </authorList>
    </citation>
    <scope>NUCLEOTIDE SEQUENCE [LARGE SCALE GENOMIC DNA]</scope>
    <source>
        <strain evidence="3 4">YM55</strain>
    </source>
</reference>
<dbReference type="PANTHER" id="PTHR46246:SF1">
    <property type="entry name" value="GUANOSINE-3',5'-BIS(DIPHOSPHATE) 3'-PYROPHOSPHOHYDROLASE MESH1"/>
    <property type="match status" value="1"/>
</dbReference>
<proteinExistence type="predicted"/>
<keyword evidence="3" id="KW-0378">Hydrolase</keyword>
<name>A0A4R0J8E7_9ACTN</name>
<dbReference type="InterPro" id="IPR003607">
    <property type="entry name" value="HD/PDEase_dom"/>
</dbReference>
<dbReference type="SMART" id="SM00471">
    <property type="entry name" value="HDc"/>
    <property type="match status" value="2"/>
</dbReference>
<protein>
    <submittedName>
        <fullName evidence="3">Bifunctional (P)ppGpp synthetase/guanosine-3',5'-bis(Diphosphate) 3'-pyrophosphohydrolase</fullName>
    </submittedName>
</protein>
<evidence type="ECO:0000313" key="3">
    <source>
        <dbReference type="EMBL" id="TCC40568.1"/>
    </source>
</evidence>
<gene>
    <name evidence="3" type="ORF">E0H92_02380</name>
</gene>
<dbReference type="Pfam" id="PF13328">
    <property type="entry name" value="HD_4"/>
    <property type="match status" value="2"/>
</dbReference>
<accession>A0A4R0J8E7</accession>
<evidence type="ECO:0000259" key="2">
    <source>
        <dbReference type="SMART" id="SM00471"/>
    </source>
</evidence>
<feature type="compositionally biased region" description="Basic residues" evidence="1">
    <location>
        <begin position="8"/>
        <end position="19"/>
    </location>
</feature>
<dbReference type="AlphaFoldDB" id="A0A4R0J8E7"/>
<dbReference type="CDD" id="cd00077">
    <property type="entry name" value="HDc"/>
    <property type="match status" value="1"/>
</dbReference>
<feature type="region of interest" description="Disordered" evidence="1">
    <location>
        <begin position="1"/>
        <end position="46"/>
    </location>
</feature>
<dbReference type="SUPFAM" id="SSF109604">
    <property type="entry name" value="HD-domain/PDEase-like"/>
    <property type="match status" value="2"/>
</dbReference>
<dbReference type="InterPro" id="IPR052194">
    <property type="entry name" value="MESH1"/>
</dbReference>
<feature type="compositionally biased region" description="Low complexity" evidence="1">
    <location>
        <begin position="26"/>
        <end position="40"/>
    </location>
</feature>
<evidence type="ECO:0000313" key="4">
    <source>
        <dbReference type="Proteomes" id="UP000294225"/>
    </source>
</evidence>
<feature type="domain" description="HD/PDEase" evidence="2">
    <location>
        <begin position="106"/>
        <end position="217"/>
    </location>
</feature>